<dbReference type="Proteomes" id="UP001627154">
    <property type="component" value="Unassembled WGS sequence"/>
</dbReference>
<evidence type="ECO:0000313" key="3">
    <source>
        <dbReference type="EMBL" id="KAL3401436.1"/>
    </source>
</evidence>
<keyword evidence="4" id="KW-1185">Reference proteome</keyword>
<feature type="compositionally biased region" description="Basic and acidic residues" evidence="1">
    <location>
        <begin position="85"/>
        <end position="95"/>
    </location>
</feature>
<feature type="region of interest" description="Disordered" evidence="1">
    <location>
        <begin position="213"/>
        <end position="236"/>
    </location>
</feature>
<dbReference type="InterPro" id="IPR036691">
    <property type="entry name" value="Endo/exonu/phosph_ase_sf"/>
</dbReference>
<evidence type="ECO:0000259" key="2">
    <source>
        <dbReference type="Pfam" id="PF03372"/>
    </source>
</evidence>
<dbReference type="Pfam" id="PF03372">
    <property type="entry name" value="Exo_endo_phos"/>
    <property type="match status" value="1"/>
</dbReference>
<feature type="domain" description="Endonuclease/exonuclease/phosphatase" evidence="2">
    <location>
        <begin position="32"/>
        <end position="200"/>
    </location>
</feature>
<reference evidence="3 4" key="1">
    <citation type="journal article" date="2024" name="bioRxiv">
        <title>A reference genome for Trichogramma kaykai: A tiny desert-dwelling parasitoid wasp with competing sex-ratio distorters.</title>
        <authorList>
            <person name="Culotta J."/>
            <person name="Lindsey A.R."/>
        </authorList>
    </citation>
    <scope>NUCLEOTIDE SEQUENCE [LARGE SCALE GENOMIC DNA]</scope>
    <source>
        <strain evidence="3 4">KSX58</strain>
    </source>
</reference>
<organism evidence="3 4">
    <name type="scientific">Trichogramma kaykai</name>
    <dbReference type="NCBI Taxonomy" id="54128"/>
    <lineage>
        <taxon>Eukaryota</taxon>
        <taxon>Metazoa</taxon>
        <taxon>Ecdysozoa</taxon>
        <taxon>Arthropoda</taxon>
        <taxon>Hexapoda</taxon>
        <taxon>Insecta</taxon>
        <taxon>Pterygota</taxon>
        <taxon>Neoptera</taxon>
        <taxon>Endopterygota</taxon>
        <taxon>Hymenoptera</taxon>
        <taxon>Apocrita</taxon>
        <taxon>Proctotrupomorpha</taxon>
        <taxon>Chalcidoidea</taxon>
        <taxon>Trichogrammatidae</taxon>
        <taxon>Trichogramma</taxon>
    </lineage>
</organism>
<dbReference type="AlphaFoldDB" id="A0ABD2X7Q8"/>
<protein>
    <recommendedName>
        <fullName evidence="2">Endonuclease/exonuclease/phosphatase domain-containing protein</fullName>
    </recommendedName>
</protein>
<dbReference type="EMBL" id="JBJJXI010000045">
    <property type="protein sequence ID" value="KAL3401436.1"/>
    <property type="molecule type" value="Genomic_DNA"/>
</dbReference>
<comment type="caution">
    <text evidence="3">The sequence shown here is derived from an EMBL/GenBank/DDBJ whole genome shotgun (WGS) entry which is preliminary data.</text>
</comment>
<feature type="region of interest" description="Disordered" evidence="1">
    <location>
        <begin position="85"/>
        <end position="106"/>
    </location>
</feature>
<dbReference type="InterPro" id="IPR005135">
    <property type="entry name" value="Endo/exonuclease/phosphatase"/>
</dbReference>
<proteinExistence type="predicted"/>
<dbReference type="SUPFAM" id="SSF56219">
    <property type="entry name" value="DNase I-like"/>
    <property type="match status" value="1"/>
</dbReference>
<gene>
    <name evidence="3" type="ORF">TKK_005280</name>
</gene>
<dbReference type="Gene3D" id="3.60.10.10">
    <property type="entry name" value="Endonuclease/exonuclease/phosphatase"/>
    <property type="match status" value="1"/>
</dbReference>
<evidence type="ECO:0000313" key="4">
    <source>
        <dbReference type="Proteomes" id="UP001627154"/>
    </source>
</evidence>
<evidence type="ECO:0000256" key="1">
    <source>
        <dbReference type="SAM" id="MobiDB-lite"/>
    </source>
</evidence>
<name>A0ABD2X7Q8_9HYME</name>
<accession>A0ABD2X7Q8</accession>
<sequence>MQLEPNRTETLIQNSRNLLRNYSIQKIKLVQINAYSIKERLTFLADFMKEHSIDVLSIPETWCTPDIPDDSYRIPGYKFARADRGLKKSNNEKNTNKGNKPSKPDEYMYGGGVGLYIRDTIKWREIRKSAIKNMNETEYIIVELHGLNGDRVLVASAYRRPKGHCLADSFEVLSDVSESYSDVVIMGDLNSDLSATDVNEEGRDLEKLLERNSYHPVPFGPTHHQARLRSDPITGQ</sequence>